<keyword evidence="6" id="KW-0227">DNA damage</keyword>
<dbReference type="InterPro" id="IPR035309">
    <property type="entry name" value="PSME4"/>
</dbReference>
<evidence type="ECO:0000259" key="10">
    <source>
        <dbReference type="Pfam" id="PF11919"/>
    </source>
</evidence>
<dbReference type="GeneID" id="37020773"/>
<dbReference type="GO" id="GO:0016504">
    <property type="term" value="F:peptidase activator activity"/>
    <property type="evidence" value="ECO:0007669"/>
    <property type="project" value="InterPro"/>
</dbReference>
<dbReference type="EMBL" id="KZ819604">
    <property type="protein sequence ID" value="PWN33207.1"/>
    <property type="molecule type" value="Genomic_DNA"/>
</dbReference>
<dbReference type="SUPFAM" id="SSF48371">
    <property type="entry name" value="ARM repeat"/>
    <property type="match status" value="2"/>
</dbReference>
<evidence type="ECO:0000259" key="11">
    <source>
        <dbReference type="Pfam" id="PF16507"/>
    </source>
</evidence>
<protein>
    <recommendedName>
        <fullName evidence="15">ARM repeat-containing protein</fullName>
    </recommendedName>
</protein>
<feature type="domain" description="Proteasome activator complex subunit 4 C-terminal" evidence="10">
    <location>
        <begin position="1923"/>
        <end position="2008"/>
    </location>
</feature>
<feature type="domain" description="Proteasome activator complex subunit 4-like HEAT repeat-like" evidence="12">
    <location>
        <begin position="1466"/>
        <end position="1608"/>
    </location>
</feature>
<evidence type="ECO:0000256" key="5">
    <source>
        <dbReference type="ARBA" id="ARBA00022737"/>
    </source>
</evidence>
<keyword evidence="14" id="KW-1185">Reference proteome</keyword>
<reference evidence="13 14" key="1">
    <citation type="journal article" date="2018" name="Mol. Biol. Evol.">
        <title>Broad Genomic Sampling Reveals a Smut Pathogenic Ancestry of the Fungal Clade Ustilaginomycotina.</title>
        <authorList>
            <person name="Kijpornyongpan T."/>
            <person name="Mondo S.J."/>
            <person name="Barry K."/>
            <person name="Sandor L."/>
            <person name="Lee J."/>
            <person name="Lipzen A."/>
            <person name="Pangilinan J."/>
            <person name="LaButti K."/>
            <person name="Hainaut M."/>
            <person name="Henrissat B."/>
            <person name="Grigoriev I.V."/>
            <person name="Spatafora J.W."/>
            <person name="Aime M.C."/>
        </authorList>
    </citation>
    <scope>NUCLEOTIDE SEQUENCE [LARGE SCALE GENOMIC DNA]</scope>
    <source>
        <strain evidence="13 14">MCA 3882</strain>
    </source>
</reference>
<comment type="subcellular location">
    <subcellularLocation>
        <location evidence="2">Cytoplasm</location>
    </subcellularLocation>
    <subcellularLocation>
        <location evidence="1">Nucleus speckle</location>
    </subcellularLocation>
</comment>
<evidence type="ECO:0000256" key="7">
    <source>
        <dbReference type="ARBA" id="ARBA00023204"/>
    </source>
</evidence>
<keyword evidence="5" id="KW-0677">Repeat</keyword>
<feature type="region of interest" description="Disordered" evidence="9">
    <location>
        <begin position="434"/>
        <end position="460"/>
    </location>
</feature>
<dbReference type="InterPro" id="IPR032430">
    <property type="entry name" value="Blm10_mid"/>
</dbReference>
<name>A0A316V6I8_9BASI</name>
<evidence type="ECO:0008006" key="15">
    <source>
        <dbReference type="Google" id="ProtNLM"/>
    </source>
</evidence>
<feature type="domain" description="Proteasome activator Blm10 middle HEAT repeats region" evidence="11">
    <location>
        <begin position="470"/>
        <end position="987"/>
    </location>
</feature>
<dbReference type="Gene3D" id="1.25.10.10">
    <property type="entry name" value="Leucine-rich Repeat Variant"/>
    <property type="match status" value="1"/>
</dbReference>
<dbReference type="GO" id="GO:0005829">
    <property type="term" value="C:cytosol"/>
    <property type="evidence" value="ECO:0007669"/>
    <property type="project" value="TreeGrafter"/>
</dbReference>
<dbReference type="InterPro" id="IPR011989">
    <property type="entry name" value="ARM-like"/>
</dbReference>
<organism evidence="13 14">
    <name type="scientific">Meira miltonrushii</name>
    <dbReference type="NCBI Taxonomy" id="1280837"/>
    <lineage>
        <taxon>Eukaryota</taxon>
        <taxon>Fungi</taxon>
        <taxon>Dikarya</taxon>
        <taxon>Basidiomycota</taxon>
        <taxon>Ustilaginomycotina</taxon>
        <taxon>Exobasidiomycetes</taxon>
        <taxon>Exobasidiales</taxon>
        <taxon>Brachybasidiaceae</taxon>
        <taxon>Meira</taxon>
    </lineage>
</organism>
<dbReference type="InterPro" id="IPR055455">
    <property type="entry name" value="HEAT_PSME4"/>
</dbReference>
<dbReference type="STRING" id="1280837.A0A316V6I8"/>
<dbReference type="Proteomes" id="UP000245771">
    <property type="component" value="Unassembled WGS sequence"/>
</dbReference>
<evidence type="ECO:0000313" key="13">
    <source>
        <dbReference type="EMBL" id="PWN33207.1"/>
    </source>
</evidence>
<keyword evidence="4" id="KW-0963">Cytoplasm</keyword>
<dbReference type="RefSeq" id="XP_025353509.1">
    <property type="nucleotide sequence ID" value="XM_025498992.1"/>
</dbReference>
<evidence type="ECO:0000256" key="4">
    <source>
        <dbReference type="ARBA" id="ARBA00022490"/>
    </source>
</evidence>
<dbReference type="Pfam" id="PF16507">
    <property type="entry name" value="HEAT_PSME4_mid"/>
    <property type="match status" value="1"/>
</dbReference>
<keyword evidence="7" id="KW-0234">DNA repair</keyword>
<accession>A0A316V6I8</accession>
<comment type="similarity">
    <text evidence="3">Belongs to the BLM10 family.</text>
</comment>
<proteinExistence type="inferred from homology"/>
<dbReference type="GO" id="GO:0070628">
    <property type="term" value="F:proteasome binding"/>
    <property type="evidence" value="ECO:0007669"/>
    <property type="project" value="InterPro"/>
</dbReference>
<feature type="region of interest" description="Disordered" evidence="9">
    <location>
        <begin position="1"/>
        <end position="58"/>
    </location>
</feature>
<dbReference type="Pfam" id="PF11919">
    <property type="entry name" value="PSME4_C"/>
    <property type="match status" value="1"/>
</dbReference>
<sequence>MDEDDYIEVESPLEHPVDAEDDEIDEIILQPGQVAPEEKNVASSGEKNSPKVKQNVDPRENIGMDKPIYYPAKPKERSSLLQYPQSLPYECESLEEFDARLKHIYERIIATIETRDFEVGFPIWNHHLQILLSLKYPIELPTLARLARVYYHLTVLPGVPTTVHQAANTCMTLLGGRKKMSIAHLVLPWRPLYNMLKRELFVKERKTNQTNISNVLLDLAMSAQRFFDPEEADEMLKEMLPSMDGSDIDSMIATLSLLVHFLPISHPQRWLPTLFRLWESFSSSLFDEQMLDLCARLAEQHVEDPRISSKKALEEVGIFADIKAESLKSQSDLPNHSEEKSSPIMTSEQGLWNEVGIFTEYQSSFIMTKCLRSAGLPVGSSKVGNAALMAQSSTVRTGADSAASAGVLNMKRPSEPSHSFAIIIVYSMMRDSQSPISSGSATPSENGVPSKPTDEKRGTHLAGSKALSSLARYIQATESYFHPSNWGIWALQLSSLVKNLTWEFTKRWKEEQKSECKTPKAFRLTKEIKKEFTATLRTVCLLSLFSKDPATINSAQASLKRLATLEPEQIIPPVLERAYSSLEALETTHRTMSVITALSKLGVPLVSRDIFKGGGKHLVPILHLCLPGIDMNDYMKTIATSILIVITSTIIKIDDLTRPELASPSKMAIDDYGGGGGGATEEEFDEEDDALRLSTAGFEDWTVSFFNRVLVLFDALPEEGKNGRTGRIEEQMTSTLLAACDSVCCSMSDHLFDINFKIVADHVMTHVCSQATRVTGSLISCFARHDSKKVTERLIRPCAKIIRQEIEQGASSIRTTKTTQAVAGDVKLHWYISLLMGSLTFSSGEIFEYKDELMDLMLLLCDQAKSERGYLYAAMLVQRVLNLLVNTYPNDHRFVNPEEWDSEDMQANSFKSWGKMYAFKDVKIQWHVPNDAEIALALEILDRVVHPRLSALEKLQDHRGARDKVWTNDFCRNMTIVRLSFSAVNTMILEKEAGGGQFIESIVEGYEDFTRTPDRFKSGFLLTDFDDERYQKVKTFKVRFGELLHLSAERAHDSGAEDQIDCVRLMLRSIRSYMTSYGYNADDHKAYGRSALFYQNMTSTHPRQKIFPRMFWVRRAAQYHSSRGRLNSFYRRRSALDDLLINDVIELTMSNYVAIRKTAQSTFDALTLYNQMGVFTLRKLLTAIQTSTNDDQVKGALYMVGSKFMGITPRHPAFTEEYFMTLLEAQHRSKPSIQKLLRGIINEAQARYPEISTIVHRIKTPELEQALVLLGRNDGSVDLITAPSQQRLYFDELYKKLSGSIVDKLLEYAQQPKTHWNFEIFALRLLKTFIRKDQPLRADVATYLTRQMINENPTIRRASQVAVTKMLYYAKLQTLCKSDEELVLGSCKPENHPLKRVEPIAQVTAEWKAQRLASYRSDEPITSSTKFHDKEAQGWLVWSKKDTYYLAPPESGTVFDWVNKPVLEAIRKELSPEHWKQMFKHYAQEKERDQLSRETTVLIRSIFQVFGLQQLDLVKDQVVEFVGERDRHKHRAAAEVVAGMFRGSKHWNREDARVMWSWLDTLLPKILAECTPDSQVAWQDSVDYILQQRDPRRAMSLVNIVVKKAHDSLTTEDESPWEQVQAQTFLRGVILSLNMKMYPWMNELHALFRSNCETEFNEVRELIACNMTDLELLRVAPSFGSVEQLVETMYQQTHIDKTHGSLFAPETLVQEYSARLSKLDNLLTELKKERVPKSQGTSRYDLLALTTLCWIAETLGDHRRTAMTTCVIDFIPTIFQCCNLQDNADLSGRARSVLIATVSTMAHYDIELVKKLIRKVLQVIEESNESWRARLDALPVLQILFWQNIFNMDEEIFGDITRTLLNLLTDPHLEVRNLASTTLSGIIRCSQRELIQSLRKRFRDQVIKYDRLPKRGAEGFQETMTGLHAGILGCIALISAFPYSVPAWMPGLICDTVARHQDAPDPVGPACKKMAADFKRTHQDTWEEDKVAFSSEQLAEYYEWGGRTDYYA</sequence>
<feature type="compositionally biased region" description="Polar residues" evidence="9">
    <location>
        <begin position="434"/>
        <end position="447"/>
    </location>
</feature>
<dbReference type="PANTHER" id="PTHR32170:SF3">
    <property type="entry name" value="PROTEASOME ACTIVATOR COMPLEX SUBUNIT 4"/>
    <property type="match status" value="1"/>
</dbReference>
<dbReference type="InterPro" id="IPR016024">
    <property type="entry name" value="ARM-type_fold"/>
</dbReference>
<gene>
    <name evidence="13" type="ORF">FA14DRAFT_161178</name>
</gene>
<dbReference type="InParanoid" id="A0A316V6I8"/>
<evidence type="ECO:0000256" key="6">
    <source>
        <dbReference type="ARBA" id="ARBA00022763"/>
    </source>
</evidence>
<evidence type="ECO:0000256" key="1">
    <source>
        <dbReference type="ARBA" id="ARBA00004324"/>
    </source>
</evidence>
<dbReference type="PANTHER" id="PTHR32170">
    <property type="entry name" value="PROTEASOME ACTIVATOR COMPLEX SUBUNIT 4"/>
    <property type="match status" value="1"/>
</dbReference>
<evidence type="ECO:0000256" key="2">
    <source>
        <dbReference type="ARBA" id="ARBA00004496"/>
    </source>
</evidence>
<evidence type="ECO:0000256" key="8">
    <source>
        <dbReference type="ARBA" id="ARBA00023242"/>
    </source>
</evidence>
<evidence type="ECO:0000259" key="12">
    <source>
        <dbReference type="Pfam" id="PF23096"/>
    </source>
</evidence>
<evidence type="ECO:0000256" key="3">
    <source>
        <dbReference type="ARBA" id="ARBA00005739"/>
    </source>
</evidence>
<evidence type="ECO:0000313" key="14">
    <source>
        <dbReference type="Proteomes" id="UP000245771"/>
    </source>
</evidence>
<dbReference type="GO" id="GO:0016607">
    <property type="term" value="C:nuclear speck"/>
    <property type="evidence" value="ECO:0007669"/>
    <property type="project" value="UniProtKB-SubCell"/>
</dbReference>
<dbReference type="InterPro" id="IPR021843">
    <property type="entry name" value="PSME4_C"/>
</dbReference>
<dbReference type="GO" id="GO:0006281">
    <property type="term" value="P:DNA repair"/>
    <property type="evidence" value="ECO:0007669"/>
    <property type="project" value="UniProtKB-KW"/>
</dbReference>
<evidence type="ECO:0000256" key="9">
    <source>
        <dbReference type="SAM" id="MobiDB-lite"/>
    </source>
</evidence>
<dbReference type="GO" id="GO:0010499">
    <property type="term" value="P:proteasomal ubiquitin-independent protein catabolic process"/>
    <property type="evidence" value="ECO:0007669"/>
    <property type="project" value="TreeGrafter"/>
</dbReference>
<dbReference type="OrthoDB" id="17907at2759"/>
<dbReference type="Pfam" id="PF23096">
    <property type="entry name" value="HEAT_PSME4"/>
    <property type="match status" value="1"/>
</dbReference>
<keyword evidence="8" id="KW-0539">Nucleus</keyword>